<dbReference type="SMART" id="SM00194">
    <property type="entry name" value="PTPc"/>
    <property type="match status" value="1"/>
</dbReference>
<dbReference type="Pfam" id="PF00102">
    <property type="entry name" value="Y_phosphatase"/>
    <property type="match status" value="1"/>
</dbReference>
<dbReference type="EMBL" id="GDID01001154">
    <property type="protein sequence ID" value="JAP95452.1"/>
    <property type="molecule type" value="Transcribed_RNA"/>
</dbReference>
<evidence type="ECO:0000259" key="1">
    <source>
        <dbReference type="PROSITE" id="PS50055"/>
    </source>
</evidence>
<protein>
    <submittedName>
        <fullName evidence="3">Protein tyrosine phosphatase</fullName>
    </submittedName>
</protein>
<dbReference type="InterPro" id="IPR000387">
    <property type="entry name" value="Tyr_Pase_dom"/>
</dbReference>
<dbReference type="Gene3D" id="3.90.190.10">
    <property type="entry name" value="Protein tyrosine phosphatase superfamily"/>
    <property type="match status" value="1"/>
</dbReference>
<dbReference type="PROSITE" id="PS50056">
    <property type="entry name" value="TYR_PHOSPHATASE_2"/>
    <property type="match status" value="1"/>
</dbReference>
<feature type="non-terminal residue" evidence="3">
    <location>
        <position position="1"/>
    </location>
</feature>
<sequence length="308" mass="36270">MEPIPDPYFDTIDEYLQFFATKMSQTSMERIIAMTKVRDTKFDSHNRYPDILPQKHTQPPFYVNGNLVVLCGVEFFIMQAPKDVSDFHDQMFWLKPVQIIQVSPFVEKNILKVNRYVPRVVGESEFFTNQAAQAHKISNQIQQMQKPQTPVSIKGDYDNEEIVTKQQVRVTGSKYEETDSVIKVELKYEKLNYTHLADFLFFKFWSDQSSPNNMQHIYDFCVDVMRKEGMKVIHCSAGVGRSTTLAICCLILKQFREQPQIQSWRDLSPTIYEMTEHFRVNRNPICVQTVDQFRFLFQFSEFVAQYKK</sequence>
<dbReference type="PROSITE" id="PS00383">
    <property type="entry name" value="TYR_PHOSPHATASE_1"/>
    <property type="match status" value="1"/>
</dbReference>
<reference evidence="3" key="1">
    <citation type="submission" date="2015-07" db="EMBL/GenBank/DDBJ databases">
        <title>Adaptation to a free-living lifestyle via gene acquisitions in the diplomonad Trepomonas sp. PC1.</title>
        <authorList>
            <person name="Xu F."/>
            <person name="Jerlstrom-Hultqvist J."/>
            <person name="Kolisko M."/>
            <person name="Simpson A.G.B."/>
            <person name="Roger A.J."/>
            <person name="Svard S.G."/>
            <person name="Andersson J.O."/>
        </authorList>
    </citation>
    <scope>NUCLEOTIDE SEQUENCE</scope>
    <source>
        <strain evidence="3">PC1</strain>
    </source>
</reference>
<dbReference type="InterPro" id="IPR029021">
    <property type="entry name" value="Prot-tyrosine_phosphatase-like"/>
</dbReference>
<dbReference type="PANTHER" id="PTHR19134">
    <property type="entry name" value="RECEPTOR-TYPE TYROSINE-PROTEIN PHOSPHATASE"/>
    <property type="match status" value="1"/>
</dbReference>
<accession>A0A146KFF2</accession>
<dbReference type="PROSITE" id="PS50055">
    <property type="entry name" value="TYR_PHOSPHATASE_PTP"/>
    <property type="match status" value="1"/>
</dbReference>
<proteinExistence type="predicted"/>
<dbReference type="InterPro" id="IPR050348">
    <property type="entry name" value="Protein-Tyr_Phosphatase"/>
</dbReference>
<dbReference type="GO" id="GO:0004725">
    <property type="term" value="F:protein tyrosine phosphatase activity"/>
    <property type="evidence" value="ECO:0007669"/>
    <property type="project" value="InterPro"/>
</dbReference>
<dbReference type="AlphaFoldDB" id="A0A146KFF2"/>
<feature type="domain" description="Tyrosine-protein phosphatase" evidence="1">
    <location>
        <begin position="46"/>
        <end position="298"/>
    </location>
</feature>
<feature type="domain" description="Tyrosine specific protein phosphatases" evidence="2">
    <location>
        <begin position="232"/>
        <end position="279"/>
    </location>
</feature>
<dbReference type="SMART" id="SM00404">
    <property type="entry name" value="PTPc_motif"/>
    <property type="match status" value="1"/>
</dbReference>
<evidence type="ECO:0000313" key="3">
    <source>
        <dbReference type="EMBL" id="JAP95452.1"/>
    </source>
</evidence>
<name>A0A146KFF2_9EUKA</name>
<dbReference type="PRINTS" id="PR00700">
    <property type="entry name" value="PRTYPHPHTASE"/>
</dbReference>
<gene>
    <name evidence="3" type="ORF">TPC1_11554</name>
</gene>
<dbReference type="InterPro" id="IPR000242">
    <property type="entry name" value="PTP_cat"/>
</dbReference>
<dbReference type="SUPFAM" id="SSF52799">
    <property type="entry name" value="(Phosphotyrosine protein) phosphatases II"/>
    <property type="match status" value="1"/>
</dbReference>
<dbReference type="PANTHER" id="PTHR19134:SF449">
    <property type="entry name" value="TYROSINE-PROTEIN PHOSPHATASE 1"/>
    <property type="match status" value="1"/>
</dbReference>
<dbReference type="InterPro" id="IPR016130">
    <property type="entry name" value="Tyr_Pase_AS"/>
</dbReference>
<organism evidence="3">
    <name type="scientific">Trepomonas sp. PC1</name>
    <dbReference type="NCBI Taxonomy" id="1076344"/>
    <lineage>
        <taxon>Eukaryota</taxon>
        <taxon>Metamonada</taxon>
        <taxon>Diplomonadida</taxon>
        <taxon>Hexamitidae</taxon>
        <taxon>Hexamitinae</taxon>
        <taxon>Trepomonas</taxon>
    </lineage>
</organism>
<dbReference type="InterPro" id="IPR003595">
    <property type="entry name" value="Tyr_Pase_cat"/>
</dbReference>
<evidence type="ECO:0000259" key="2">
    <source>
        <dbReference type="PROSITE" id="PS50056"/>
    </source>
</evidence>